<dbReference type="Proteomes" id="UP000198510">
    <property type="component" value="Unassembled WGS sequence"/>
</dbReference>
<sequence>MLFFSRRRSSVLTLTTALGIALFFSQAVGAQTTPYSDQMNQVFGALNQAPLSTGILTDFGLDLTDPAPFDGQRLDATSYMDADAWHRLYGTLLSSVINPQSKMVHLSTLNRRLDSLQTIYATNANPPIDLTVMNILYQSLKPDAVES</sequence>
<evidence type="ECO:0000256" key="1">
    <source>
        <dbReference type="SAM" id="SignalP"/>
    </source>
</evidence>
<reference evidence="2 3" key="1">
    <citation type="submission" date="2016-10" db="EMBL/GenBank/DDBJ databases">
        <authorList>
            <person name="de Groot N.N."/>
        </authorList>
    </citation>
    <scope>NUCLEOTIDE SEQUENCE [LARGE SCALE GENOMIC DNA]</scope>
    <source>
        <strain evidence="2 3">DSM 25186</strain>
    </source>
</reference>
<name>A0A1G9TW06_9BACT</name>
<feature type="chain" id="PRO_5011461452" evidence="1">
    <location>
        <begin position="31"/>
        <end position="147"/>
    </location>
</feature>
<evidence type="ECO:0000313" key="3">
    <source>
        <dbReference type="Proteomes" id="UP000198510"/>
    </source>
</evidence>
<protein>
    <submittedName>
        <fullName evidence="2">Uncharacterized protein</fullName>
    </submittedName>
</protein>
<feature type="signal peptide" evidence="1">
    <location>
        <begin position="1"/>
        <end position="30"/>
    </location>
</feature>
<proteinExistence type="predicted"/>
<organism evidence="2 3">
    <name type="scientific">Catalinimonas alkaloidigena</name>
    <dbReference type="NCBI Taxonomy" id="1075417"/>
    <lineage>
        <taxon>Bacteria</taxon>
        <taxon>Pseudomonadati</taxon>
        <taxon>Bacteroidota</taxon>
        <taxon>Cytophagia</taxon>
        <taxon>Cytophagales</taxon>
        <taxon>Catalimonadaceae</taxon>
        <taxon>Catalinimonas</taxon>
    </lineage>
</organism>
<dbReference type="EMBL" id="FNFO01000015">
    <property type="protein sequence ID" value="SDM51867.1"/>
    <property type="molecule type" value="Genomic_DNA"/>
</dbReference>
<accession>A0A1G9TW06</accession>
<dbReference type="AlphaFoldDB" id="A0A1G9TW06"/>
<dbReference type="RefSeq" id="WP_218127199.1">
    <property type="nucleotide sequence ID" value="NZ_FNFO01000015.1"/>
</dbReference>
<keyword evidence="1" id="KW-0732">Signal</keyword>
<keyword evidence="3" id="KW-1185">Reference proteome</keyword>
<evidence type="ECO:0000313" key="2">
    <source>
        <dbReference type="EMBL" id="SDM51867.1"/>
    </source>
</evidence>
<gene>
    <name evidence="2" type="ORF">SAMN05421823_11510</name>
</gene>